<comment type="caution">
    <text evidence="1">The sequence shown here is derived from an EMBL/GenBank/DDBJ whole genome shotgun (WGS) entry which is preliminary data.</text>
</comment>
<dbReference type="AlphaFoldDB" id="A0A418R4G9"/>
<keyword evidence="2" id="KW-1185">Reference proteome</keyword>
<dbReference type="Gene3D" id="3.30.70.2330">
    <property type="match status" value="1"/>
</dbReference>
<evidence type="ECO:0000313" key="2">
    <source>
        <dbReference type="Proteomes" id="UP000284250"/>
    </source>
</evidence>
<dbReference type="EMBL" id="QYCN01000005">
    <property type="protein sequence ID" value="RIY12358.1"/>
    <property type="molecule type" value="Genomic_DNA"/>
</dbReference>
<dbReference type="Proteomes" id="UP000284250">
    <property type="component" value="Unassembled WGS sequence"/>
</dbReference>
<evidence type="ECO:0000313" key="1">
    <source>
        <dbReference type="EMBL" id="RIY12358.1"/>
    </source>
</evidence>
<sequence length="218" mass="25823">MIVRKIFLSWRPSPGSKRYIVGRLYRKANKTITFKYYPENVEEAKKVGFISYTEFPDINTLYTDGVLEIFARRLTRNERNDRSNMLEFWSAEGKGYDAFDMLAMTQGWLTTDNFEFLADFYPKRHFQFVTDLAYTRSLELPRGTIAEGDKLQFKFDRKNEVDCKAIRVFKDELFIGFIKQKHCNFFHHLKRSWTTNLQVKAVDQNGVIRQVFITVGDM</sequence>
<reference evidence="1 2" key="2">
    <citation type="submission" date="2019-01" db="EMBL/GenBank/DDBJ databases">
        <title>Hymenobacter humicola sp. nov., isolated from soils in Antarctica.</title>
        <authorList>
            <person name="Sedlacek I."/>
            <person name="Holochova P."/>
            <person name="Kralova S."/>
            <person name="Pantucek R."/>
            <person name="Stankova E."/>
            <person name="Vrbovska V."/>
            <person name="Kristofova L."/>
            <person name="Svec P."/>
            <person name="Busse H.-J."/>
        </authorList>
    </citation>
    <scope>NUCLEOTIDE SEQUENCE [LARGE SCALE GENOMIC DNA]</scope>
    <source>
        <strain evidence="1 2">CCM 8852</strain>
    </source>
</reference>
<gene>
    <name evidence="1" type="ORF">D0T11_04925</name>
</gene>
<protein>
    <submittedName>
        <fullName evidence="1">Uncharacterized protein</fullName>
    </submittedName>
</protein>
<organism evidence="1 2">
    <name type="scientific">Hymenobacter rubripertinctus</name>
    <dbReference type="NCBI Taxonomy" id="2029981"/>
    <lineage>
        <taxon>Bacteria</taxon>
        <taxon>Pseudomonadati</taxon>
        <taxon>Bacteroidota</taxon>
        <taxon>Cytophagia</taxon>
        <taxon>Cytophagales</taxon>
        <taxon>Hymenobacteraceae</taxon>
        <taxon>Hymenobacter</taxon>
    </lineage>
</organism>
<reference evidence="1 2" key="1">
    <citation type="submission" date="2018-09" db="EMBL/GenBank/DDBJ databases">
        <authorList>
            <person name="Zeman M."/>
            <person name="Pardy F."/>
        </authorList>
    </citation>
    <scope>NUCLEOTIDE SEQUENCE [LARGE SCALE GENOMIC DNA]</scope>
    <source>
        <strain evidence="1 2">CCM 8852</strain>
    </source>
</reference>
<accession>A0A418R4G9</accession>
<name>A0A418R4G9_9BACT</name>
<proteinExistence type="predicted"/>